<dbReference type="Proteomes" id="UP000307790">
    <property type="component" value="Unassembled WGS sequence"/>
</dbReference>
<evidence type="ECO:0000313" key="3">
    <source>
        <dbReference type="Proteomes" id="UP000307790"/>
    </source>
</evidence>
<dbReference type="SUPFAM" id="SSF89550">
    <property type="entry name" value="PHP domain-like"/>
    <property type="match status" value="1"/>
</dbReference>
<accession>A0A5R9IVZ0</accession>
<dbReference type="RefSeq" id="WP_138318144.1">
    <property type="nucleotide sequence ID" value="NZ_VCBC01000002.1"/>
</dbReference>
<feature type="chain" id="PRO_5024356523" evidence="1">
    <location>
        <begin position="22"/>
        <end position="606"/>
    </location>
</feature>
<evidence type="ECO:0000256" key="1">
    <source>
        <dbReference type="SAM" id="SignalP"/>
    </source>
</evidence>
<dbReference type="InterPro" id="IPR022028">
    <property type="entry name" value="DUF3604"/>
</dbReference>
<dbReference type="InterPro" id="IPR016195">
    <property type="entry name" value="Pol/histidinol_Pase-like"/>
</dbReference>
<comment type="caution">
    <text evidence="2">The sequence shown here is derived from an EMBL/GenBank/DDBJ whole genome shotgun (WGS) entry which is preliminary data.</text>
</comment>
<name>A0A5R9IVZ0_9GAMM</name>
<sequence length="606" mass="67350">MKTLTSTFALLALSSSLQVFANEGDAPTVLLWGDTHLHTNLSPDAYVNKNTNVDPDTAYRFAKGLPVMSDDTRAKVRLHTPLDFLAVTDHAEYAGVPKMLWDGDEELSKTKTGARYIEMIKNGKGTDVFFELIADVNAAKPNMELHSQRVRDTVWKEIYEAAEKHNEPGKFTALIGWEWSSLPNGSNLHRVVFMPEDASVAEKFTPYSAFESDRPEDLWNWLEKTADETGANFVAIPHGSNISNDLMFQNVDSDGNAITKEYAKTRIRWEPVIEITQIKGDSETKSELSPEDEFADFETYEHLIKVGGTEEEKEADPAASYVRSALMRGLEIEQKVGINPYKAGLVGSTDAHTGLASTEEDNFWGKFSLDSKPEGKDLEGAPGVTGWDMSASGLAAVWAKENTREAIVEAFKRKEVYGTSGPRIKLRVFAGYDFKDNDAESADLANIGYDKGVPMGSDLPPAGKRDNPKLLIQAVKDPIDANLDRVQVVKGWVDDSGKAQEKVYNVAWSGERKQSSDGSIEAVGNTVDMDTGLYTNDIGTEQLTVVWEDEDFDPDMRAFYYVRVLQIPTPRHTLFDALALGIEHPEEYDAVIQERAYSSPIWYTPK</sequence>
<dbReference type="Pfam" id="PF12228">
    <property type="entry name" value="DUF3604"/>
    <property type="match status" value="1"/>
</dbReference>
<keyword evidence="1" id="KW-0732">Signal</keyword>
<organism evidence="2 3">
    <name type="scientific">Thalassotalea litorea</name>
    <dbReference type="NCBI Taxonomy" id="2020715"/>
    <lineage>
        <taxon>Bacteria</taxon>
        <taxon>Pseudomonadati</taxon>
        <taxon>Pseudomonadota</taxon>
        <taxon>Gammaproteobacteria</taxon>
        <taxon>Alteromonadales</taxon>
        <taxon>Colwelliaceae</taxon>
        <taxon>Thalassotalea</taxon>
    </lineage>
</organism>
<feature type="signal peptide" evidence="1">
    <location>
        <begin position="1"/>
        <end position="21"/>
    </location>
</feature>
<gene>
    <name evidence="2" type="ORF">FE810_00915</name>
</gene>
<protein>
    <submittedName>
        <fullName evidence="2">DUF3604 domain-containing protein</fullName>
    </submittedName>
</protein>
<dbReference type="EMBL" id="VCBC01000002">
    <property type="protein sequence ID" value="TLU67541.1"/>
    <property type="molecule type" value="Genomic_DNA"/>
</dbReference>
<reference evidence="2 3" key="1">
    <citation type="submission" date="2019-05" db="EMBL/GenBank/DDBJ databases">
        <title>Genome sequences of Thalassotalea litorea 1K03283.</title>
        <authorList>
            <person name="Zhang D."/>
        </authorList>
    </citation>
    <scope>NUCLEOTIDE SEQUENCE [LARGE SCALE GENOMIC DNA]</scope>
    <source>
        <strain evidence="2 3">MCCC 1K03283</strain>
    </source>
</reference>
<proteinExistence type="predicted"/>
<keyword evidence="3" id="KW-1185">Reference proteome</keyword>
<dbReference type="AlphaFoldDB" id="A0A5R9IVZ0"/>
<dbReference type="Gene3D" id="3.20.20.140">
    <property type="entry name" value="Metal-dependent hydrolases"/>
    <property type="match status" value="1"/>
</dbReference>
<evidence type="ECO:0000313" key="2">
    <source>
        <dbReference type="EMBL" id="TLU67541.1"/>
    </source>
</evidence>
<dbReference type="OrthoDB" id="543560at2"/>